<dbReference type="CDD" id="cd00093">
    <property type="entry name" value="HTH_XRE"/>
    <property type="match status" value="1"/>
</dbReference>
<sequence>MALKFYDSPFHVTHDAETASKMAMKMDLSIMIINLIKEKGWTQKEAAEKLGINQSRVSELKNAKIELFTVDAMFDMLDALGFRAKMSMTSLHQASIAITETEAAA</sequence>
<dbReference type="GO" id="GO:0003677">
    <property type="term" value="F:DNA binding"/>
    <property type="evidence" value="ECO:0007669"/>
    <property type="project" value="InterPro"/>
</dbReference>
<accession>A0A3P8JR67</accession>
<dbReference type="Gene3D" id="1.10.260.40">
    <property type="entry name" value="lambda repressor-like DNA-binding domains"/>
    <property type="match status" value="1"/>
</dbReference>
<protein>
    <submittedName>
        <fullName evidence="2">Antitoxin HipB</fullName>
    </submittedName>
</protein>
<feature type="domain" description="HTH cro/C1-type" evidence="1">
    <location>
        <begin position="32"/>
        <end position="91"/>
    </location>
</feature>
<organism evidence="2 3">
    <name type="scientific">Raoultella terrigena</name>
    <name type="common">Klebsiella terrigena</name>
    <dbReference type="NCBI Taxonomy" id="577"/>
    <lineage>
        <taxon>Bacteria</taxon>
        <taxon>Pseudomonadati</taxon>
        <taxon>Pseudomonadota</taxon>
        <taxon>Gammaproteobacteria</taxon>
        <taxon>Enterobacterales</taxon>
        <taxon>Enterobacteriaceae</taxon>
        <taxon>Klebsiella/Raoultella group</taxon>
        <taxon>Raoultella</taxon>
    </lineage>
</organism>
<dbReference type="SUPFAM" id="SSF47413">
    <property type="entry name" value="lambda repressor-like DNA-binding domains"/>
    <property type="match status" value="1"/>
</dbReference>
<evidence type="ECO:0000313" key="3">
    <source>
        <dbReference type="Proteomes" id="UP000274346"/>
    </source>
</evidence>
<name>A0A3P8JR67_RAOTE</name>
<dbReference type="InterPro" id="IPR039554">
    <property type="entry name" value="HigA2-like_HTH"/>
</dbReference>
<dbReference type="InterPro" id="IPR010982">
    <property type="entry name" value="Lambda_DNA-bd_dom_sf"/>
</dbReference>
<dbReference type="AlphaFoldDB" id="A0A3P8JR67"/>
<dbReference type="PROSITE" id="PS50943">
    <property type="entry name" value="HTH_CROC1"/>
    <property type="match status" value="1"/>
</dbReference>
<proteinExistence type="predicted"/>
<gene>
    <name evidence="2" type="ORF">NCTC13098_02200</name>
</gene>
<dbReference type="KEGG" id="rtg:NCTC13098_02200"/>
<dbReference type="SMART" id="SM00530">
    <property type="entry name" value="HTH_XRE"/>
    <property type="match status" value="1"/>
</dbReference>
<dbReference type="InterPro" id="IPR001387">
    <property type="entry name" value="Cro/C1-type_HTH"/>
</dbReference>
<evidence type="ECO:0000259" key="1">
    <source>
        <dbReference type="PROSITE" id="PS50943"/>
    </source>
</evidence>
<dbReference type="EMBL" id="LR131271">
    <property type="protein sequence ID" value="VDR25867.1"/>
    <property type="molecule type" value="Genomic_DNA"/>
</dbReference>
<evidence type="ECO:0000313" key="2">
    <source>
        <dbReference type="EMBL" id="VDR25867.1"/>
    </source>
</evidence>
<dbReference type="Pfam" id="PF13744">
    <property type="entry name" value="HTH_37"/>
    <property type="match status" value="1"/>
</dbReference>
<dbReference type="Proteomes" id="UP000274346">
    <property type="component" value="Chromosome"/>
</dbReference>
<reference evidence="2 3" key="1">
    <citation type="submission" date="2018-12" db="EMBL/GenBank/DDBJ databases">
        <authorList>
            <consortium name="Pathogen Informatics"/>
        </authorList>
    </citation>
    <scope>NUCLEOTIDE SEQUENCE [LARGE SCALE GENOMIC DNA]</scope>
    <source>
        <strain evidence="2 3">NCTC13098</strain>
    </source>
</reference>